<gene>
    <name evidence="2" type="ORF">B2J93_4489</name>
</gene>
<dbReference type="InParanoid" id="A0A218YTA8"/>
<evidence type="ECO:0000313" key="2">
    <source>
        <dbReference type="EMBL" id="OWO97920.1"/>
    </source>
</evidence>
<reference evidence="2 3" key="1">
    <citation type="submission" date="2017-04" db="EMBL/GenBank/DDBJ databases">
        <title>Draft genome sequence of Marssonina coronaria NL1: causal agent of apple blotch.</title>
        <authorList>
            <person name="Cheng Q."/>
        </authorList>
    </citation>
    <scope>NUCLEOTIDE SEQUENCE [LARGE SCALE GENOMIC DNA]</scope>
    <source>
        <strain evidence="2 3">NL1</strain>
    </source>
</reference>
<keyword evidence="3" id="KW-1185">Reference proteome</keyword>
<dbReference type="Proteomes" id="UP000242519">
    <property type="component" value="Unassembled WGS sequence"/>
</dbReference>
<accession>A0A218YTA8</accession>
<dbReference type="EMBL" id="MZNU01000417">
    <property type="protein sequence ID" value="OWO97920.1"/>
    <property type="molecule type" value="Genomic_DNA"/>
</dbReference>
<proteinExistence type="predicted"/>
<sequence length="138" mass="15252">METTQIPACGSHRGEQKQSIAIKRSDRDPLSQQLPCVKGILKPEVKVGNRLIRGFLHAAPPRAWATRRKIPPKDATALSTPGENSQGTSTRTAAPNMLIDGGSSREDRTGWSRSRDRATIDWEDDAVYHEPHARCRGD</sequence>
<comment type="caution">
    <text evidence="2">The sequence shown here is derived from an EMBL/GenBank/DDBJ whole genome shotgun (WGS) entry which is preliminary data.</text>
</comment>
<evidence type="ECO:0000313" key="3">
    <source>
        <dbReference type="Proteomes" id="UP000242519"/>
    </source>
</evidence>
<evidence type="ECO:0000256" key="1">
    <source>
        <dbReference type="SAM" id="MobiDB-lite"/>
    </source>
</evidence>
<feature type="compositionally biased region" description="Polar residues" evidence="1">
    <location>
        <begin position="77"/>
        <end position="93"/>
    </location>
</feature>
<dbReference type="AlphaFoldDB" id="A0A218YTA8"/>
<feature type="compositionally biased region" description="Basic and acidic residues" evidence="1">
    <location>
        <begin position="103"/>
        <end position="115"/>
    </location>
</feature>
<feature type="region of interest" description="Disordered" evidence="1">
    <location>
        <begin position="61"/>
        <end position="115"/>
    </location>
</feature>
<organism evidence="2 3">
    <name type="scientific">Diplocarpon coronariae</name>
    <dbReference type="NCBI Taxonomy" id="2795749"/>
    <lineage>
        <taxon>Eukaryota</taxon>
        <taxon>Fungi</taxon>
        <taxon>Dikarya</taxon>
        <taxon>Ascomycota</taxon>
        <taxon>Pezizomycotina</taxon>
        <taxon>Leotiomycetes</taxon>
        <taxon>Helotiales</taxon>
        <taxon>Drepanopezizaceae</taxon>
        <taxon>Diplocarpon</taxon>
    </lineage>
</organism>
<protein>
    <submittedName>
        <fullName evidence="2">Uncharacterized protein</fullName>
    </submittedName>
</protein>
<name>A0A218YTA8_9HELO</name>
<feature type="region of interest" description="Disordered" evidence="1">
    <location>
        <begin position="1"/>
        <end position="29"/>
    </location>
</feature>